<dbReference type="Proteomes" id="UP000316855">
    <property type="component" value="Chromosome"/>
</dbReference>
<sequence>MYRQRKNIHLTHLAAGTLVTLALVLLSFLVPFPAKSNRIIWTPYSLADIHQYLEEGRLVLISARASWCISSAMHEYGYEYEYSRDPDMLRLVYSQPIACYQIDLAELPEEQLEVLKGYLNDTIPLGVILLAQNSKHEVIKRAITIEGIYKQQLIPEIRKLRELQTQPSYRAAHIDP</sequence>
<evidence type="ECO:0008006" key="4">
    <source>
        <dbReference type="Google" id="ProtNLM"/>
    </source>
</evidence>
<gene>
    <name evidence="2" type="ORF">Pan161_55160</name>
</gene>
<organism evidence="2 3">
    <name type="scientific">Gimesia algae</name>
    <dbReference type="NCBI Taxonomy" id="2527971"/>
    <lineage>
        <taxon>Bacteria</taxon>
        <taxon>Pseudomonadati</taxon>
        <taxon>Planctomycetota</taxon>
        <taxon>Planctomycetia</taxon>
        <taxon>Planctomycetales</taxon>
        <taxon>Planctomycetaceae</taxon>
        <taxon>Gimesia</taxon>
    </lineage>
</organism>
<dbReference type="EMBL" id="CP036343">
    <property type="protein sequence ID" value="QDT93829.1"/>
    <property type="molecule type" value="Genomic_DNA"/>
</dbReference>
<proteinExistence type="predicted"/>
<keyword evidence="1" id="KW-1133">Transmembrane helix</keyword>
<reference evidence="2 3" key="1">
    <citation type="submission" date="2019-02" db="EMBL/GenBank/DDBJ databases">
        <title>Deep-cultivation of Planctomycetes and their phenomic and genomic characterization uncovers novel biology.</title>
        <authorList>
            <person name="Wiegand S."/>
            <person name="Jogler M."/>
            <person name="Boedeker C."/>
            <person name="Pinto D."/>
            <person name="Vollmers J."/>
            <person name="Rivas-Marin E."/>
            <person name="Kohn T."/>
            <person name="Peeters S.H."/>
            <person name="Heuer A."/>
            <person name="Rast P."/>
            <person name="Oberbeckmann S."/>
            <person name="Bunk B."/>
            <person name="Jeske O."/>
            <person name="Meyerdierks A."/>
            <person name="Storesund J.E."/>
            <person name="Kallscheuer N."/>
            <person name="Luecker S."/>
            <person name="Lage O.M."/>
            <person name="Pohl T."/>
            <person name="Merkel B.J."/>
            <person name="Hornburger P."/>
            <person name="Mueller R.-W."/>
            <person name="Bruemmer F."/>
            <person name="Labrenz M."/>
            <person name="Spormann A.M."/>
            <person name="Op den Camp H."/>
            <person name="Overmann J."/>
            <person name="Amann R."/>
            <person name="Jetten M.S.M."/>
            <person name="Mascher T."/>
            <person name="Medema M.H."/>
            <person name="Devos D.P."/>
            <person name="Kaster A.-K."/>
            <person name="Ovreas L."/>
            <person name="Rohde M."/>
            <person name="Galperin M.Y."/>
            <person name="Jogler C."/>
        </authorList>
    </citation>
    <scope>NUCLEOTIDE SEQUENCE [LARGE SCALE GENOMIC DNA]</scope>
    <source>
        <strain evidence="2 3">Pan161</strain>
    </source>
</reference>
<evidence type="ECO:0000313" key="2">
    <source>
        <dbReference type="EMBL" id="QDT93829.1"/>
    </source>
</evidence>
<evidence type="ECO:0000313" key="3">
    <source>
        <dbReference type="Proteomes" id="UP000316855"/>
    </source>
</evidence>
<accession>A0A517VLD1</accession>
<feature type="transmembrane region" description="Helical" evidence="1">
    <location>
        <begin position="12"/>
        <end position="32"/>
    </location>
</feature>
<protein>
    <recommendedName>
        <fullName evidence="4">DUF255 domain-containing protein</fullName>
    </recommendedName>
</protein>
<dbReference type="AlphaFoldDB" id="A0A517VLD1"/>
<dbReference type="KEGG" id="gax:Pan161_55160"/>
<dbReference type="OrthoDB" id="289713at2"/>
<evidence type="ECO:0000256" key="1">
    <source>
        <dbReference type="SAM" id="Phobius"/>
    </source>
</evidence>
<keyword evidence="1" id="KW-0812">Transmembrane</keyword>
<keyword evidence="3" id="KW-1185">Reference proteome</keyword>
<name>A0A517VLD1_9PLAN</name>
<keyword evidence="1" id="KW-0472">Membrane</keyword>
<dbReference type="RefSeq" id="WP_145231797.1">
    <property type="nucleotide sequence ID" value="NZ_CP036343.1"/>
</dbReference>